<feature type="compositionally biased region" description="Polar residues" evidence="1">
    <location>
        <begin position="91"/>
        <end position="100"/>
    </location>
</feature>
<gene>
    <name evidence="2" type="ORF">HAX54_010988</name>
</gene>
<feature type="compositionally biased region" description="Basic and acidic residues" evidence="1">
    <location>
        <begin position="63"/>
        <end position="73"/>
    </location>
</feature>
<evidence type="ECO:0000313" key="2">
    <source>
        <dbReference type="EMBL" id="MCD7470828.1"/>
    </source>
</evidence>
<comment type="caution">
    <text evidence="2">The sequence shown here is derived from an EMBL/GenBank/DDBJ whole genome shotgun (WGS) entry which is preliminary data.</text>
</comment>
<evidence type="ECO:0000313" key="3">
    <source>
        <dbReference type="Proteomes" id="UP000823775"/>
    </source>
</evidence>
<dbReference type="Proteomes" id="UP000823775">
    <property type="component" value="Unassembled WGS sequence"/>
</dbReference>
<evidence type="ECO:0000256" key="1">
    <source>
        <dbReference type="SAM" id="MobiDB-lite"/>
    </source>
</evidence>
<protein>
    <submittedName>
        <fullName evidence="2">Uncharacterized protein</fullName>
    </submittedName>
</protein>
<reference evidence="2 3" key="1">
    <citation type="journal article" date="2021" name="BMC Genomics">
        <title>Datura genome reveals duplications of psychoactive alkaloid biosynthetic genes and high mutation rate following tissue culture.</title>
        <authorList>
            <person name="Rajewski A."/>
            <person name="Carter-House D."/>
            <person name="Stajich J."/>
            <person name="Litt A."/>
        </authorList>
    </citation>
    <scope>NUCLEOTIDE SEQUENCE [LARGE SCALE GENOMIC DNA]</scope>
    <source>
        <strain evidence="2">AR-01</strain>
    </source>
</reference>
<dbReference type="EMBL" id="JACEIK010001613">
    <property type="protein sequence ID" value="MCD7470828.1"/>
    <property type="molecule type" value="Genomic_DNA"/>
</dbReference>
<organism evidence="2 3">
    <name type="scientific">Datura stramonium</name>
    <name type="common">Jimsonweed</name>
    <name type="synonym">Common thornapple</name>
    <dbReference type="NCBI Taxonomy" id="4076"/>
    <lineage>
        <taxon>Eukaryota</taxon>
        <taxon>Viridiplantae</taxon>
        <taxon>Streptophyta</taxon>
        <taxon>Embryophyta</taxon>
        <taxon>Tracheophyta</taxon>
        <taxon>Spermatophyta</taxon>
        <taxon>Magnoliopsida</taxon>
        <taxon>eudicotyledons</taxon>
        <taxon>Gunneridae</taxon>
        <taxon>Pentapetalae</taxon>
        <taxon>asterids</taxon>
        <taxon>lamiids</taxon>
        <taxon>Solanales</taxon>
        <taxon>Solanaceae</taxon>
        <taxon>Solanoideae</taxon>
        <taxon>Datureae</taxon>
        <taxon>Datura</taxon>
    </lineage>
</organism>
<accession>A0ABS8TI09</accession>
<keyword evidence="3" id="KW-1185">Reference proteome</keyword>
<sequence>MRIRKRFPLPSDPQLSKPVVVQLNTENEYLPSDLTNLGLPQPSDQPPVTGAKPTSWVFFGGNRRQEKLKQKDVEVEEEEDENSWREKKESFGSSNDNDNK</sequence>
<name>A0ABS8TI09_DATST</name>
<feature type="region of interest" description="Disordered" evidence="1">
    <location>
        <begin position="31"/>
        <end position="100"/>
    </location>
</feature>
<proteinExistence type="predicted"/>